<dbReference type="GO" id="GO:0004930">
    <property type="term" value="F:G protein-coupled receptor activity"/>
    <property type="evidence" value="ECO:0007669"/>
    <property type="project" value="InterPro"/>
</dbReference>
<evidence type="ECO:0000313" key="9">
    <source>
        <dbReference type="Proteomes" id="UP000727407"/>
    </source>
</evidence>
<dbReference type="PANTHER" id="PTHR24061:SF528">
    <property type="entry name" value="C-FAMILY ODORANT RECEPTOR OLFCD2-RELATED"/>
    <property type="match status" value="1"/>
</dbReference>
<keyword evidence="9" id="KW-1185">Reference proteome</keyword>
<keyword evidence="3" id="KW-1133">Transmembrane helix</keyword>
<protein>
    <submittedName>
        <fullName evidence="8">Extracellular calcium-sensing receptor-like</fullName>
    </submittedName>
</protein>
<dbReference type="AlphaFoldDB" id="A0A8J4UCR2"/>
<accession>A0A8J4UCR2</accession>
<gene>
    <name evidence="8" type="ORF">DAT39_014318</name>
</gene>
<comment type="caution">
    <text evidence="8">The sequence shown here is derived from an EMBL/GenBank/DDBJ whole genome shotgun (WGS) entry which is preliminary data.</text>
</comment>
<organism evidence="8 9">
    <name type="scientific">Clarias magur</name>
    <name type="common">Asian catfish</name>
    <name type="synonym">Macropteronotus magur</name>
    <dbReference type="NCBI Taxonomy" id="1594786"/>
    <lineage>
        <taxon>Eukaryota</taxon>
        <taxon>Metazoa</taxon>
        <taxon>Chordata</taxon>
        <taxon>Craniata</taxon>
        <taxon>Vertebrata</taxon>
        <taxon>Euteleostomi</taxon>
        <taxon>Actinopterygii</taxon>
        <taxon>Neopterygii</taxon>
        <taxon>Teleostei</taxon>
        <taxon>Ostariophysi</taxon>
        <taxon>Siluriformes</taxon>
        <taxon>Clariidae</taxon>
        <taxon>Clarias</taxon>
    </lineage>
</organism>
<dbReference type="PRINTS" id="PR00248">
    <property type="entry name" value="GPCRMGR"/>
</dbReference>
<keyword evidence="6" id="KW-0325">Glycoprotein</keyword>
<evidence type="ECO:0000313" key="8">
    <source>
        <dbReference type="EMBL" id="KAF5895974.1"/>
    </source>
</evidence>
<proteinExistence type="predicted"/>
<dbReference type="InterPro" id="IPR000337">
    <property type="entry name" value="GPCR_3"/>
</dbReference>
<keyword evidence="2" id="KW-0812">Transmembrane</keyword>
<feature type="non-terminal residue" evidence="8">
    <location>
        <position position="97"/>
    </location>
</feature>
<reference evidence="8" key="1">
    <citation type="submission" date="2020-07" db="EMBL/GenBank/DDBJ databases">
        <title>Clarias magur genome sequencing, assembly and annotation.</title>
        <authorList>
            <person name="Kushwaha B."/>
            <person name="Kumar R."/>
            <person name="Das P."/>
            <person name="Joshi C.G."/>
            <person name="Kumar D."/>
            <person name="Nagpure N.S."/>
            <person name="Pandey M."/>
            <person name="Agarwal S."/>
            <person name="Srivastava S."/>
            <person name="Singh M."/>
            <person name="Sahoo L."/>
            <person name="Jayasankar P."/>
            <person name="Meher P.K."/>
            <person name="Koringa P.G."/>
            <person name="Iquebal M.A."/>
            <person name="Das S.P."/>
            <person name="Bit A."/>
            <person name="Patnaik S."/>
            <person name="Patel N."/>
            <person name="Shah T.M."/>
            <person name="Hinsu A."/>
            <person name="Jena J.K."/>
        </authorList>
    </citation>
    <scope>NUCLEOTIDE SEQUENCE</scope>
    <source>
        <strain evidence="8">CIFAMagur01</strain>
        <tissue evidence="8">Testis</tissue>
    </source>
</reference>
<dbReference type="Proteomes" id="UP000727407">
    <property type="component" value="Unassembled WGS sequence"/>
</dbReference>
<evidence type="ECO:0000256" key="5">
    <source>
        <dbReference type="ARBA" id="ARBA00023170"/>
    </source>
</evidence>
<feature type="non-terminal residue" evidence="8">
    <location>
        <position position="1"/>
    </location>
</feature>
<dbReference type="PANTHER" id="PTHR24061">
    <property type="entry name" value="CALCIUM-SENSING RECEPTOR-RELATED"/>
    <property type="match status" value="1"/>
</dbReference>
<comment type="subcellular location">
    <subcellularLocation>
        <location evidence="1">Membrane</location>
        <topology evidence="1">Multi-pass membrane protein</topology>
    </subcellularLocation>
</comment>
<dbReference type="GO" id="GO:0005886">
    <property type="term" value="C:plasma membrane"/>
    <property type="evidence" value="ECO:0007669"/>
    <property type="project" value="TreeGrafter"/>
</dbReference>
<dbReference type="OrthoDB" id="5984008at2759"/>
<evidence type="ECO:0000256" key="3">
    <source>
        <dbReference type="ARBA" id="ARBA00022989"/>
    </source>
</evidence>
<name>A0A8J4UCR2_CLAMG</name>
<evidence type="ECO:0000256" key="4">
    <source>
        <dbReference type="ARBA" id="ARBA00023136"/>
    </source>
</evidence>
<dbReference type="EMBL" id="QNUK01000297">
    <property type="protein sequence ID" value="KAF5895974.1"/>
    <property type="molecule type" value="Genomic_DNA"/>
</dbReference>
<evidence type="ECO:0000256" key="6">
    <source>
        <dbReference type="ARBA" id="ARBA00023180"/>
    </source>
</evidence>
<evidence type="ECO:0000259" key="7">
    <source>
        <dbReference type="Pfam" id="PF01094"/>
    </source>
</evidence>
<dbReference type="SUPFAM" id="SSF53822">
    <property type="entry name" value="Periplasmic binding protein-like I"/>
    <property type="match status" value="1"/>
</dbReference>
<dbReference type="Gene3D" id="3.40.50.2300">
    <property type="match status" value="1"/>
</dbReference>
<sequence length="97" mass="10449">LSLREFQNAQTMIFAIEEINNRTDILPGVQLGYKIYDSCESVEITTRATLSLVNGNGRNTSEISCSKRHSVHAIIGQTSSSPSIAIAVTVGSLNIPV</sequence>
<evidence type="ECO:0000256" key="1">
    <source>
        <dbReference type="ARBA" id="ARBA00004141"/>
    </source>
</evidence>
<dbReference type="Pfam" id="PF01094">
    <property type="entry name" value="ANF_receptor"/>
    <property type="match status" value="1"/>
</dbReference>
<dbReference type="InterPro" id="IPR028082">
    <property type="entry name" value="Peripla_BP_I"/>
</dbReference>
<feature type="domain" description="Receptor ligand binding region" evidence="7">
    <location>
        <begin position="9"/>
        <end position="97"/>
    </location>
</feature>
<evidence type="ECO:0000256" key="2">
    <source>
        <dbReference type="ARBA" id="ARBA00022692"/>
    </source>
</evidence>
<keyword evidence="5 8" id="KW-0675">Receptor</keyword>
<dbReference type="InterPro" id="IPR000068">
    <property type="entry name" value="GPCR_3_Ca_sens_rcpt-rel"/>
</dbReference>
<dbReference type="InterPro" id="IPR001828">
    <property type="entry name" value="ANF_lig-bd_rcpt"/>
</dbReference>
<keyword evidence="4" id="KW-0472">Membrane</keyword>